<evidence type="ECO:0000313" key="11">
    <source>
        <dbReference type="EMBL" id="GAA47237.1"/>
    </source>
</evidence>
<feature type="domain" description="Peptidase M13 N-terminal" evidence="10">
    <location>
        <begin position="169"/>
        <end position="575"/>
    </location>
</feature>
<evidence type="ECO:0000256" key="7">
    <source>
        <dbReference type="ARBA" id="ARBA00023049"/>
    </source>
</evidence>
<accession>G7Y2Q0</accession>
<dbReference type="InterPro" id="IPR042089">
    <property type="entry name" value="Peptidase_M13_dom_2"/>
</dbReference>
<keyword evidence="5" id="KW-0378">Hydrolase</keyword>
<evidence type="ECO:0000313" key="12">
    <source>
        <dbReference type="Proteomes" id="UP000008909"/>
    </source>
</evidence>
<dbReference type="Pfam" id="PF05649">
    <property type="entry name" value="Peptidase_M13_N"/>
    <property type="match status" value="1"/>
</dbReference>
<dbReference type="GO" id="GO:0005886">
    <property type="term" value="C:plasma membrane"/>
    <property type="evidence" value="ECO:0007669"/>
    <property type="project" value="TreeGrafter"/>
</dbReference>
<dbReference type="InterPro" id="IPR000718">
    <property type="entry name" value="Peptidase_M13"/>
</dbReference>
<sequence>MAEWSTVDSPKKAPMTSSNDGNCVSDDYIPFSDIGSGTNQERNLLDDTMDKEWLCQQAYHIPWTISERRDDTGLRQILCYICTTLVRKMATFLPKNDRLTHRLIGDLVLKSSDEISPVHAQGYRFVGPQNFWEISFDLNDNQKDTPCLTLECLKTSSSILSSLDRSLSPCDNFYEFACNGWIKSNQIPPGQNQWSLLKLLGRSTDYFIKDLLENQSIPNPSPGLVMAQAFYNACMNESLIQERKFAPLFTWISHLFGGWSLLPSGSQGARTDNGEFLTKDHFNLTEMYLSHFKIYGYNPLFQIEIGQDLKNSSHFVIEIAQGHLCLQRENYLNETSPTYEKVVTAYKSFMRNYSKLLGVPLDKLDELNAIYDFEKKLAQNMEDRSERDPEKYFLLTTLKNLSDICPVFEWKLLLSRLFEPLNYTISDNQAIALTETKYFKARCQVYMDYMKNDTGIRILHNLAVWQFIWTTRHLMPNEVDRLQKEYMEAETGLNNYPERWLTCVAETQEAFGWILGYLFANEKFDQKSNDAAAEMIHEIREAFKENFASVHWMQEEDKIKAIEKVDAMKASVGYPMYLNQTAEEIRLLSYMTNITESTYFENALRARAALILDHLNDLITEDIDRWDLQPHVVNAFYKDNANHIYFPAGILQPPVYDHAHPLSLNFGGIGMVVGHEITHAFDHQGAKRDAKGNYRQWWSNKTREAFKRNSQCMIDQYSNYSILNTSLNGKMTLGENIADNGGIKAAYRAFKKLESKYSDGTVLPALDFTSDQLFFLAFAQIWCIKQLPRATLTTVLYDVHTVDRYRVIGTLMNSEDFARVYNCPSGSYMNPKTKCSVW</sequence>
<dbReference type="GO" id="GO:0016485">
    <property type="term" value="P:protein processing"/>
    <property type="evidence" value="ECO:0007669"/>
    <property type="project" value="TreeGrafter"/>
</dbReference>
<dbReference type="CDD" id="cd08662">
    <property type="entry name" value="M13"/>
    <property type="match status" value="1"/>
</dbReference>
<dbReference type="Pfam" id="PF01431">
    <property type="entry name" value="Peptidase_M13"/>
    <property type="match status" value="1"/>
</dbReference>
<evidence type="ECO:0000259" key="9">
    <source>
        <dbReference type="Pfam" id="PF01431"/>
    </source>
</evidence>
<evidence type="ECO:0000256" key="3">
    <source>
        <dbReference type="ARBA" id="ARBA00022670"/>
    </source>
</evidence>
<keyword evidence="12" id="KW-1185">Reference proteome</keyword>
<dbReference type="InterPro" id="IPR024079">
    <property type="entry name" value="MetalloPept_cat_dom_sf"/>
</dbReference>
<evidence type="ECO:0000259" key="10">
    <source>
        <dbReference type="Pfam" id="PF05649"/>
    </source>
</evidence>
<evidence type="ECO:0000256" key="5">
    <source>
        <dbReference type="ARBA" id="ARBA00022801"/>
    </source>
</evidence>
<dbReference type="InterPro" id="IPR008753">
    <property type="entry name" value="Peptidase_M13_N"/>
</dbReference>
<dbReference type="Proteomes" id="UP000008909">
    <property type="component" value="Unassembled WGS sequence"/>
</dbReference>
<keyword evidence="3" id="KW-0645">Protease</keyword>
<reference evidence="11" key="1">
    <citation type="journal article" date="2011" name="Genome Biol.">
        <title>The draft genome of the carcinogenic human liver fluke Clonorchis sinensis.</title>
        <authorList>
            <person name="Wang X."/>
            <person name="Chen W."/>
            <person name="Huang Y."/>
            <person name="Sun J."/>
            <person name="Men J."/>
            <person name="Liu H."/>
            <person name="Luo F."/>
            <person name="Guo L."/>
            <person name="Lv X."/>
            <person name="Deng C."/>
            <person name="Zhou C."/>
            <person name="Fan Y."/>
            <person name="Li X."/>
            <person name="Huang L."/>
            <person name="Hu Y."/>
            <person name="Liang C."/>
            <person name="Hu X."/>
            <person name="Xu J."/>
            <person name="Yu X."/>
        </authorList>
    </citation>
    <scope>NUCLEOTIDE SEQUENCE [LARGE SCALE GENOMIC DNA]</scope>
    <source>
        <strain evidence="11">Henan</strain>
    </source>
</reference>
<dbReference type="GO" id="GO:0004222">
    <property type="term" value="F:metalloendopeptidase activity"/>
    <property type="evidence" value="ECO:0007669"/>
    <property type="project" value="InterPro"/>
</dbReference>
<evidence type="ECO:0000256" key="8">
    <source>
        <dbReference type="SAM" id="MobiDB-lite"/>
    </source>
</evidence>
<gene>
    <name evidence="11" type="ORF">CLF_100117</name>
</gene>
<protein>
    <submittedName>
        <fullName evidence="11">Endothelin-converting enzyme</fullName>
    </submittedName>
</protein>
<evidence type="ECO:0000256" key="4">
    <source>
        <dbReference type="ARBA" id="ARBA00022723"/>
    </source>
</evidence>
<feature type="region of interest" description="Disordered" evidence="8">
    <location>
        <begin position="1"/>
        <end position="21"/>
    </location>
</feature>
<dbReference type="PRINTS" id="PR00786">
    <property type="entry name" value="NEPRILYSIN"/>
</dbReference>
<comment type="cofactor">
    <cofactor evidence="1">
        <name>Zn(2+)</name>
        <dbReference type="ChEBI" id="CHEBI:29105"/>
    </cofactor>
</comment>
<dbReference type="SUPFAM" id="SSF55486">
    <property type="entry name" value="Metalloproteases ('zincins'), catalytic domain"/>
    <property type="match status" value="1"/>
</dbReference>
<dbReference type="InterPro" id="IPR018497">
    <property type="entry name" value="Peptidase_M13_C"/>
</dbReference>
<dbReference type="AlphaFoldDB" id="G7Y2Q0"/>
<dbReference type="Gene3D" id="1.10.1380.10">
    <property type="entry name" value="Neutral endopeptidase , domain2"/>
    <property type="match status" value="1"/>
</dbReference>
<comment type="similarity">
    <text evidence="2">Belongs to the peptidase M13 family.</text>
</comment>
<keyword evidence="6" id="KW-0862">Zinc</keyword>
<organism evidence="11 12">
    <name type="scientific">Clonorchis sinensis</name>
    <name type="common">Chinese liver fluke</name>
    <dbReference type="NCBI Taxonomy" id="79923"/>
    <lineage>
        <taxon>Eukaryota</taxon>
        <taxon>Metazoa</taxon>
        <taxon>Spiralia</taxon>
        <taxon>Lophotrochozoa</taxon>
        <taxon>Platyhelminthes</taxon>
        <taxon>Trematoda</taxon>
        <taxon>Digenea</taxon>
        <taxon>Opisthorchiida</taxon>
        <taxon>Opisthorchiata</taxon>
        <taxon>Opisthorchiidae</taxon>
        <taxon>Clonorchis</taxon>
    </lineage>
</organism>
<evidence type="ECO:0000256" key="6">
    <source>
        <dbReference type="ARBA" id="ARBA00022833"/>
    </source>
</evidence>
<dbReference type="PROSITE" id="PS51885">
    <property type="entry name" value="NEPRILYSIN"/>
    <property type="match status" value="1"/>
</dbReference>
<evidence type="ECO:0000256" key="1">
    <source>
        <dbReference type="ARBA" id="ARBA00001947"/>
    </source>
</evidence>
<name>G7Y2Q0_CLOSI</name>
<proteinExistence type="inferred from homology"/>
<dbReference type="PANTHER" id="PTHR11733">
    <property type="entry name" value="ZINC METALLOPROTEASE FAMILY M13 NEPRILYSIN-RELATED"/>
    <property type="match status" value="1"/>
</dbReference>
<feature type="domain" description="Peptidase M13 C-terminal" evidence="9">
    <location>
        <begin position="634"/>
        <end position="837"/>
    </location>
</feature>
<dbReference type="GO" id="GO:0046872">
    <property type="term" value="F:metal ion binding"/>
    <property type="evidence" value="ECO:0007669"/>
    <property type="project" value="UniProtKB-KW"/>
</dbReference>
<keyword evidence="7" id="KW-0482">Metalloprotease</keyword>
<dbReference type="EMBL" id="DF142831">
    <property type="protein sequence ID" value="GAA47237.1"/>
    <property type="molecule type" value="Genomic_DNA"/>
</dbReference>
<keyword evidence="4" id="KW-0479">Metal-binding</keyword>
<dbReference type="Gene3D" id="3.40.390.10">
    <property type="entry name" value="Collagenase (Catalytic Domain)"/>
    <property type="match status" value="1"/>
</dbReference>
<evidence type="ECO:0000256" key="2">
    <source>
        <dbReference type="ARBA" id="ARBA00007357"/>
    </source>
</evidence>
<reference key="2">
    <citation type="submission" date="2011-10" db="EMBL/GenBank/DDBJ databases">
        <title>The genome and transcriptome sequence of Clonorchis sinensis provide insights into the carcinogenic liver fluke.</title>
        <authorList>
            <person name="Wang X."/>
            <person name="Huang Y."/>
            <person name="Chen W."/>
            <person name="Liu H."/>
            <person name="Guo L."/>
            <person name="Chen Y."/>
            <person name="Luo F."/>
            <person name="Zhou W."/>
            <person name="Sun J."/>
            <person name="Mao Q."/>
            <person name="Liang P."/>
            <person name="Zhou C."/>
            <person name="Tian Y."/>
            <person name="Men J."/>
            <person name="Lv X."/>
            <person name="Huang L."/>
            <person name="Zhou J."/>
            <person name="Hu Y."/>
            <person name="Li R."/>
            <person name="Zhang F."/>
            <person name="Lei H."/>
            <person name="Li X."/>
            <person name="Hu X."/>
            <person name="Liang C."/>
            <person name="Xu J."/>
            <person name="Wu Z."/>
            <person name="Yu X."/>
        </authorList>
    </citation>
    <scope>NUCLEOTIDE SEQUENCE</scope>
    <source>
        <strain>Henan</strain>
    </source>
</reference>
<dbReference type="PANTHER" id="PTHR11733:SF167">
    <property type="entry name" value="FI17812P1-RELATED"/>
    <property type="match status" value="1"/>
</dbReference>